<dbReference type="STRING" id="263475.AMD00_04550"/>
<dbReference type="InterPro" id="IPR050294">
    <property type="entry name" value="RnfB_subfamily"/>
</dbReference>
<evidence type="ECO:0000259" key="10">
    <source>
        <dbReference type="PROSITE" id="PS51379"/>
    </source>
</evidence>
<evidence type="ECO:0000256" key="9">
    <source>
        <dbReference type="RuleBase" id="RU365098"/>
    </source>
</evidence>
<dbReference type="Gene3D" id="3.30.70.20">
    <property type="match status" value="1"/>
</dbReference>
<dbReference type="GeneID" id="301135371"/>
<dbReference type="AlphaFoldDB" id="A0A0M0LL05"/>
<dbReference type="InterPro" id="IPR017900">
    <property type="entry name" value="4Fe4S_Fe_S_CS"/>
</dbReference>
<evidence type="ECO:0000313" key="11">
    <source>
        <dbReference type="EMBL" id="KOO51724.1"/>
    </source>
</evidence>
<evidence type="ECO:0000313" key="12">
    <source>
        <dbReference type="Proteomes" id="UP000036867"/>
    </source>
</evidence>
<dbReference type="EMBL" id="LILB01000001">
    <property type="protein sequence ID" value="KOO51724.1"/>
    <property type="molecule type" value="Genomic_DNA"/>
</dbReference>
<keyword evidence="6 9" id="KW-0249">Electron transport</keyword>
<evidence type="ECO:0000256" key="7">
    <source>
        <dbReference type="ARBA" id="ARBA00023004"/>
    </source>
</evidence>
<proteinExistence type="predicted"/>
<comment type="cofactor">
    <cofactor evidence="1">
        <name>[3Fe-4S] cluster</name>
        <dbReference type="ChEBI" id="CHEBI:21137"/>
    </cofactor>
</comment>
<dbReference type="SUPFAM" id="SSF54862">
    <property type="entry name" value="4Fe-4S ferredoxins"/>
    <property type="match status" value="1"/>
</dbReference>
<evidence type="ECO:0000256" key="8">
    <source>
        <dbReference type="ARBA" id="ARBA00023014"/>
    </source>
</evidence>
<dbReference type="PROSITE" id="PS00198">
    <property type="entry name" value="4FE4S_FER_1"/>
    <property type="match status" value="1"/>
</dbReference>
<dbReference type="InterPro" id="IPR017896">
    <property type="entry name" value="4Fe4S_Fe-S-bd"/>
</dbReference>
<comment type="function">
    <text evidence="9">Ferredoxins are iron-sulfur proteins that transfer electrons in a wide variety of metabolic reactions.</text>
</comment>
<organism evidence="11 12">
    <name type="scientific">Viridibacillus arvi</name>
    <dbReference type="NCBI Taxonomy" id="263475"/>
    <lineage>
        <taxon>Bacteria</taxon>
        <taxon>Bacillati</taxon>
        <taxon>Bacillota</taxon>
        <taxon>Bacilli</taxon>
        <taxon>Bacillales</taxon>
        <taxon>Caryophanaceae</taxon>
        <taxon>Viridibacillus</taxon>
    </lineage>
</organism>
<dbReference type="InterPro" id="IPR000813">
    <property type="entry name" value="7Fe_ferredoxin"/>
</dbReference>
<keyword evidence="7 9" id="KW-0408">Iron</keyword>
<dbReference type="Pfam" id="PF00037">
    <property type="entry name" value="Fer4"/>
    <property type="match status" value="1"/>
</dbReference>
<evidence type="ECO:0000256" key="5">
    <source>
        <dbReference type="ARBA" id="ARBA00022723"/>
    </source>
</evidence>
<dbReference type="PANTHER" id="PTHR42859:SF2">
    <property type="entry name" value="FERREDOXIN"/>
    <property type="match status" value="1"/>
</dbReference>
<protein>
    <recommendedName>
        <fullName evidence="9">Ferredoxin</fullName>
    </recommendedName>
</protein>
<feature type="domain" description="4Fe-4S ferredoxin-type" evidence="10">
    <location>
        <begin position="31"/>
        <end position="60"/>
    </location>
</feature>
<comment type="caution">
    <text evidence="11">The sequence shown here is derived from an EMBL/GenBank/DDBJ whole genome shotgun (WGS) entry which is preliminary data.</text>
</comment>
<sequence>MAFVITEACQDEKAASCLDVCPVDCIKPVGNQYLIDPRLCIDCGACETVCPIEAIYHEDDLLEADQPARIMAINHFRA</sequence>
<dbReference type="GO" id="GO:0051539">
    <property type="term" value="F:4 iron, 4 sulfur cluster binding"/>
    <property type="evidence" value="ECO:0007669"/>
    <property type="project" value="UniProtKB-UniRule"/>
</dbReference>
<evidence type="ECO:0000256" key="6">
    <source>
        <dbReference type="ARBA" id="ARBA00022982"/>
    </source>
</evidence>
<evidence type="ECO:0000256" key="1">
    <source>
        <dbReference type="ARBA" id="ARBA00001927"/>
    </source>
</evidence>
<evidence type="ECO:0000256" key="2">
    <source>
        <dbReference type="ARBA" id="ARBA00001966"/>
    </source>
</evidence>
<dbReference type="GO" id="GO:0009055">
    <property type="term" value="F:electron transfer activity"/>
    <property type="evidence" value="ECO:0007669"/>
    <property type="project" value="UniProtKB-UniRule"/>
</dbReference>
<evidence type="ECO:0000256" key="4">
    <source>
        <dbReference type="ARBA" id="ARBA00022485"/>
    </source>
</evidence>
<keyword evidence="8 9" id="KW-0411">Iron-sulfur</keyword>
<gene>
    <name evidence="11" type="ORF">AMD00_04550</name>
</gene>
<dbReference type="PRINTS" id="PR00354">
    <property type="entry name" value="7FE8SFRDOXIN"/>
</dbReference>
<keyword evidence="3 9" id="KW-0813">Transport</keyword>
<dbReference type="PANTHER" id="PTHR42859">
    <property type="entry name" value="OXIDOREDUCTASE"/>
    <property type="match status" value="1"/>
</dbReference>
<dbReference type="PROSITE" id="PS51379">
    <property type="entry name" value="4FE4S_FER_2"/>
    <property type="match status" value="1"/>
</dbReference>
<accession>A0A0M0LL05</accession>
<reference evidence="12" key="1">
    <citation type="submission" date="2015-08" db="EMBL/GenBank/DDBJ databases">
        <title>Fjat-10028 dsm 16317.</title>
        <authorList>
            <person name="Liu B."/>
            <person name="Wang J."/>
            <person name="Zhu Y."/>
            <person name="Liu G."/>
            <person name="Chen Q."/>
            <person name="Chen Z."/>
            <person name="Lan J."/>
            <person name="Che J."/>
            <person name="Ge C."/>
            <person name="Shi H."/>
            <person name="Pan Z."/>
            <person name="Liu X."/>
        </authorList>
    </citation>
    <scope>NUCLEOTIDE SEQUENCE [LARGE SCALE GENOMIC DNA]</scope>
    <source>
        <strain evidence="12">DSM 16317</strain>
    </source>
</reference>
<keyword evidence="4 9" id="KW-0004">4Fe-4S</keyword>
<dbReference type="Proteomes" id="UP000036867">
    <property type="component" value="Unassembled WGS sequence"/>
</dbReference>
<keyword evidence="12" id="KW-1185">Reference proteome</keyword>
<dbReference type="GO" id="GO:0046872">
    <property type="term" value="F:metal ion binding"/>
    <property type="evidence" value="ECO:0007669"/>
    <property type="project" value="UniProtKB-UniRule"/>
</dbReference>
<keyword evidence="5 9" id="KW-0479">Metal-binding</keyword>
<dbReference type="RefSeq" id="WP_053415883.1">
    <property type="nucleotide sequence ID" value="NZ_JBCMHV010000010.1"/>
</dbReference>
<comment type="cofactor">
    <cofactor evidence="2 9">
        <name>[4Fe-4S] cluster</name>
        <dbReference type="ChEBI" id="CHEBI:49883"/>
    </cofactor>
</comment>
<evidence type="ECO:0000256" key="3">
    <source>
        <dbReference type="ARBA" id="ARBA00022448"/>
    </source>
</evidence>
<dbReference type="OrthoDB" id="9798098at2"/>
<name>A0A0M0LL05_9BACL</name>